<dbReference type="Gene3D" id="3.20.20.190">
    <property type="entry name" value="Phosphatidylinositol (PI) phosphodiesterase"/>
    <property type="match status" value="1"/>
</dbReference>
<proteinExistence type="predicted"/>
<dbReference type="Proteomes" id="UP000028547">
    <property type="component" value="Unassembled WGS sequence"/>
</dbReference>
<comment type="caution">
    <text evidence="1">The sequence shown here is derived from an EMBL/GenBank/DDBJ whole genome shotgun (WGS) entry which is preliminary data.</text>
</comment>
<accession>A0A084ST88</accession>
<dbReference type="InterPro" id="IPR017946">
    <property type="entry name" value="PLC-like_Pdiesterase_TIM-brl"/>
</dbReference>
<dbReference type="AlphaFoldDB" id="A0A084ST88"/>
<name>A0A084ST88_9BACT</name>
<evidence type="ECO:0000313" key="1">
    <source>
        <dbReference type="EMBL" id="KFA91673.1"/>
    </source>
</evidence>
<dbReference type="GO" id="GO:0008081">
    <property type="term" value="F:phosphoric diester hydrolase activity"/>
    <property type="evidence" value="ECO:0007669"/>
    <property type="project" value="InterPro"/>
</dbReference>
<dbReference type="GO" id="GO:0006629">
    <property type="term" value="P:lipid metabolic process"/>
    <property type="evidence" value="ECO:0007669"/>
    <property type="project" value="InterPro"/>
</dbReference>
<reference evidence="1 2" key="1">
    <citation type="submission" date="2014-07" db="EMBL/GenBank/DDBJ databases">
        <title>Draft Genome Sequence of Gephyronic Acid Producer, Cystobacter violaceus Strain Cb vi76.</title>
        <authorList>
            <person name="Stevens D.C."/>
            <person name="Young J."/>
            <person name="Carmichael R."/>
            <person name="Tan J."/>
            <person name="Taylor R.E."/>
        </authorList>
    </citation>
    <scope>NUCLEOTIDE SEQUENCE [LARGE SCALE GENOMIC DNA]</scope>
    <source>
        <strain evidence="1 2">Cb vi76</strain>
    </source>
</reference>
<dbReference type="EMBL" id="JPMI01000134">
    <property type="protein sequence ID" value="KFA91673.1"/>
    <property type="molecule type" value="Genomic_DNA"/>
</dbReference>
<gene>
    <name evidence="1" type="ORF">Q664_20470</name>
</gene>
<protein>
    <submittedName>
        <fullName evidence="1">Uncharacterized protein</fullName>
    </submittedName>
</protein>
<organism evidence="1 2">
    <name type="scientific">Archangium violaceum Cb vi76</name>
    <dbReference type="NCBI Taxonomy" id="1406225"/>
    <lineage>
        <taxon>Bacteria</taxon>
        <taxon>Pseudomonadati</taxon>
        <taxon>Myxococcota</taxon>
        <taxon>Myxococcia</taxon>
        <taxon>Myxococcales</taxon>
        <taxon>Cystobacterineae</taxon>
        <taxon>Archangiaceae</taxon>
        <taxon>Archangium</taxon>
    </lineage>
</organism>
<sequence>MRSFDMRIGYQSGQSGDAKYILCHETWRSNVTLASALQQVSTFSEAHPQELIVLDFHRFNSMNKDAFDLAGLIQTLKQQLGTRLLPPSARSWTLGEISQRCCGASRPQSRP</sequence>
<evidence type="ECO:0000313" key="2">
    <source>
        <dbReference type="Proteomes" id="UP000028547"/>
    </source>
</evidence>
<dbReference type="SUPFAM" id="SSF51695">
    <property type="entry name" value="PLC-like phosphodiesterases"/>
    <property type="match status" value="1"/>
</dbReference>